<comment type="subcellular location">
    <subcellularLocation>
        <location evidence="1">Cell membrane</location>
        <topology evidence="1">Multi-pass membrane protein</topology>
    </subcellularLocation>
</comment>
<dbReference type="RefSeq" id="WP_084058013.1">
    <property type="nucleotide sequence ID" value="NZ_FWXF01000012.1"/>
</dbReference>
<evidence type="ECO:0000256" key="4">
    <source>
        <dbReference type="ARBA" id="ARBA00022989"/>
    </source>
</evidence>
<keyword evidence="5 6" id="KW-0472">Membrane</keyword>
<dbReference type="CDD" id="cd06581">
    <property type="entry name" value="TM_PBP1_LivM_like"/>
    <property type="match status" value="1"/>
</dbReference>
<organism evidence="7 8">
    <name type="scientific">Desulfacinum hydrothermale DSM 13146</name>
    <dbReference type="NCBI Taxonomy" id="1121390"/>
    <lineage>
        <taxon>Bacteria</taxon>
        <taxon>Pseudomonadati</taxon>
        <taxon>Thermodesulfobacteriota</taxon>
        <taxon>Syntrophobacteria</taxon>
        <taxon>Syntrophobacterales</taxon>
        <taxon>Syntrophobacteraceae</taxon>
        <taxon>Desulfacinum</taxon>
    </lineage>
</organism>
<evidence type="ECO:0000256" key="5">
    <source>
        <dbReference type="ARBA" id="ARBA00023136"/>
    </source>
</evidence>
<dbReference type="EMBL" id="FWXF01000012">
    <property type="protein sequence ID" value="SMC25284.1"/>
    <property type="molecule type" value="Genomic_DNA"/>
</dbReference>
<dbReference type="GO" id="GO:0015658">
    <property type="term" value="F:branched-chain amino acid transmembrane transporter activity"/>
    <property type="evidence" value="ECO:0007669"/>
    <property type="project" value="InterPro"/>
</dbReference>
<evidence type="ECO:0000256" key="2">
    <source>
        <dbReference type="ARBA" id="ARBA00022475"/>
    </source>
</evidence>
<dbReference type="InterPro" id="IPR043428">
    <property type="entry name" value="LivM-like"/>
</dbReference>
<sequence length="334" mass="37160">MEVVRNAFDFSDFPKTDLLVVGCGLLFLLFFPLLPHSTFAMATMIQFLMFSLYGMGWNTIGGYGGQVDLGKAQYVGIGAYTTAVMLIRWDVPFWVSMPAGVMFSVTWSFIIGYPLFRLTGHYFAIATIATSLVLKDVFEVWDFVGAARGLEILATKYDAVDFTHLIFENDNYYYYILLAFFLLGILIINWFRHSRLGYQLRCIKDNELIAQSLGIDVHKSKVKTYALATAFVSVVGSFHACYIKNIEPEDTMSLDLSILIALMAMLGGAGSLWGPIIGAGILIPLKSYLKEWLGASAGLVGIDLILYALIIMVVSAVEPRGVWGLIEKIRARRT</sequence>
<gene>
    <name evidence="7" type="ORF">SAMN02746041_02289</name>
</gene>
<keyword evidence="2" id="KW-1003">Cell membrane</keyword>
<keyword evidence="4 6" id="KW-1133">Transmembrane helix</keyword>
<dbReference type="PANTHER" id="PTHR30482">
    <property type="entry name" value="HIGH-AFFINITY BRANCHED-CHAIN AMINO ACID TRANSPORT SYSTEM PERMEASE"/>
    <property type="match status" value="1"/>
</dbReference>
<feature type="transmembrane region" description="Helical" evidence="6">
    <location>
        <begin position="95"/>
        <end position="115"/>
    </location>
</feature>
<evidence type="ECO:0000313" key="8">
    <source>
        <dbReference type="Proteomes" id="UP000192783"/>
    </source>
</evidence>
<dbReference type="Proteomes" id="UP000192783">
    <property type="component" value="Unassembled WGS sequence"/>
</dbReference>
<dbReference type="AlphaFoldDB" id="A0A1W1XN48"/>
<protein>
    <submittedName>
        <fullName evidence="7">Amino acid/amide ABC transporter membrane protein 2, HAAT family</fullName>
    </submittedName>
</protein>
<dbReference type="GO" id="GO:0005886">
    <property type="term" value="C:plasma membrane"/>
    <property type="evidence" value="ECO:0007669"/>
    <property type="project" value="UniProtKB-SubCell"/>
</dbReference>
<feature type="transmembrane region" description="Helical" evidence="6">
    <location>
        <begin position="18"/>
        <end position="34"/>
    </location>
</feature>
<accession>A0A1W1XN48</accession>
<dbReference type="STRING" id="1121390.SAMN02746041_02289"/>
<feature type="transmembrane region" description="Helical" evidence="6">
    <location>
        <begin position="172"/>
        <end position="191"/>
    </location>
</feature>
<evidence type="ECO:0000256" key="1">
    <source>
        <dbReference type="ARBA" id="ARBA00004651"/>
    </source>
</evidence>
<proteinExistence type="predicted"/>
<dbReference type="OrthoDB" id="9780757at2"/>
<feature type="transmembrane region" description="Helical" evidence="6">
    <location>
        <begin position="258"/>
        <end position="285"/>
    </location>
</feature>
<reference evidence="7 8" key="1">
    <citation type="submission" date="2017-04" db="EMBL/GenBank/DDBJ databases">
        <authorList>
            <person name="Afonso C.L."/>
            <person name="Miller P.J."/>
            <person name="Scott M.A."/>
            <person name="Spackman E."/>
            <person name="Goraichik I."/>
            <person name="Dimitrov K.M."/>
            <person name="Suarez D.L."/>
            <person name="Swayne D.E."/>
        </authorList>
    </citation>
    <scope>NUCLEOTIDE SEQUENCE [LARGE SCALE GENOMIC DNA]</scope>
    <source>
        <strain evidence="7 8">DSM 13146</strain>
    </source>
</reference>
<keyword evidence="3 6" id="KW-0812">Transmembrane</keyword>
<dbReference type="InterPro" id="IPR001851">
    <property type="entry name" value="ABC_transp_permease"/>
</dbReference>
<name>A0A1W1XN48_9BACT</name>
<feature type="transmembrane region" description="Helical" evidence="6">
    <location>
        <begin position="225"/>
        <end position="246"/>
    </location>
</feature>
<evidence type="ECO:0000313" key="7">
    <source>
        <dbReference type="EMBL" id="SMC25284.1"/>
    </source>
</evidence>
<evidence type="ECO:0000256" key="3">
    <source>
        <dbReference type="ARBA" id="ARBA00022692"/>
    </source>
</evidence>
<dbReference type="PANTHER" id="PTHR30482:SF10">
    <property type="entry name" value="HIGH-AFFINITY BRANCHED-CHAIN AMINO ACID TRANSPORT PROTEIN BRAE"/>
    <property type="match status" value="1"/>
</dbReference>
<keyword evidence="8" id="KW-1185">Reference proteome</keyword>
<feature type="transmembrane region" description="Helical" evidence="6">
    <location>
        <begin position="292"/>
        <end position="317"/>
    </location>
</feature>
<evidence type="ECO:0000256" key="6">
    <source>
        <dbReference type="SAM" id="Phobius"/>
    </source>
</evidence>
<dbReference type="Pfam" id="PF02653">
    <property type="entry name" value="BPD_transp_2"/>
    <property type="match status" value="1"/>
</dbReference>